<name>A0A6G1KQN9_9PLEO</name>
<feature type="compositionally biased region" description="Polar residues" evidence="3">
    <location>
        <begin position="979"/>
        <end position="988"/>
    </location>
</feature>
<dbReference type="PROSITE" id="PS51375">
    <property type="entry name" value="PPR"/>
    <property type="match status" value="3"/>
</dbReference>
<feature type="region of interest" description="Disordered" evidence="3">
    <location>
        <begin position="940"/>
        <end position="1000"/>
    </location>
</feature>
<dbReference type="EMBL" id="MU005764">
    <property type="protein sequence ID" value="KAF2714875.1"/>
    <property type="molecule type" value="Genomic_DNA"/>
</dbReference>
<feature type="compositionally biased region" description="Acidic residues" evidence="3">
    <location>
        <begin position="989"/>
        <end position="1000"/>
    </location>
</feature>
<organism evidence="4 5">
    <name type="scientific">Pleomassaria siparia CBS 279.74</name>
    <dbReference type="NCBI Taxonomy" id="1314801"/>
    <lineage>
        <taxon>Eukaryota</taxon>
        <taxon>Fungi</taxon>
        <taxon>Dikarya</taxon>
        <taxon>Ascomycota</taxon>
        <taxon>Pezizomycotina</taxon>
        <taxon>Dothideomycetes</taxon>
        <taxon>Pleosporomycetidae</taxon>
        <taxon>Pleosporales</taxon>
        <taxon>Pleomassariaceae</taxon>
        <taxon>Pleomassaria</taxon>
    </lineage>
</organism>
<dbReference type="Proteomes" id="UP000799428">
    <property type="component" value="Unassembled WGS sequence"/>
</dbReference>
<dbReference type="NCBIfam" id="TIGR00756">
    <property type="entry name" value="PPR"/>
    <property type="match status" value="2"/>
</dbReference>
<dbReference type="InterPro" id="IPR002885">
    <property type="entry name" value="PPR_rpt"/>
</dbReference>
<feature type="compositionally biased region" description="Basic and acidic residues" evidence="3">
    <location>
        <begin position="962"/>
        <end position="975"/>
    </location>
</feature>
<dbReference type="PANTHER" id="PTHR46128">
    <property type="entry name" value="MITOCHONDRIAL GROUP I INTRON SPLICING FACTOR CCM1"/>
    <property type="match status" value="1"/>
</dbReference>
<gene>
    <name evidence="4" type="ORF">K504DRAFT_486672</name>
</gene>
<sequence length="1000" mass="112474">MLSSYICRQCRARLMPRATFSPNPRWQPRATFISLRPKQPAQSEAQAESHDESTLENSTDGLEVASKIRRVEFDPPSDPARDNLRDKRMEISKGSRTLRPGRYSGYIQDAEAYGSEEVASYPQVQYGDFEAAEPEGYSNHAAEDMQEDLESASQGQTTTRVPFDSLTPAVKMDKLLRKGRVDEAWSVFLQEFGSSDSAALSNPAQEDLILLQDGKIFAHLMKKITDHFCSSPETVRTPTRALFVLQQRGIAPRDFWAPTITTLTYQLLFTVSGMQENRSSDEILSELTSVWRLFYQCHGREEDPLESISTEWLSIPGENELSKFTGFEWENPVFTLRMQQFHPKYVGNPALGFSAITYFNLLDEVNKDVLQASDSVRQQATPFLRFLTRVLAGSKVKGITEYATWSNDFRRLSTDFQEALLGQIKSAPSEAMLAVNSGTAGRENISPEERAANLERSLYGKINSTMLSQEHTGKLVELWERVQGFYAPNNRHGNAPVIPSRLYNGFLTGFMALSVSSRAVEVWNHAVAHGVKPDIKTWTAMLYGCSRAKDLEGLNAMWGKLMKSGLEPDDYAWTAYVNGLMRVRQVNAGFAVMDDMGRRWIAAEKAINTPPKRGTNKKVPKVTVNPYTKPDIAVVNGAMTAIVALPKIHMKYELKKHYAQKLLQWAGNFSIKPDRRTYNTLVKLYIDGRDYTTSFKILRQMEKDGIKADGATYTMLIRSAFDNDKFANLTESEQLQRVMAIFNELETGGVKLEETIYAAIIDRLLKQYENFAAVKVIIEHMTARNLNISPHIYTSLITQYFRQTPPNIDAVDTLWQHLISTRRAQTDKILFDRIIEGYAHNNQIDRMMALLVRMTSHGKLPSYDTLTAIVTALGQVGEWERIHQLVRDVVQGTGVMQGIEGATGGRKGREFFFHVVVEKLGIDLTTIPGLDLGAETNAQLAGAHGSSPGAADEGGAQQSAEQSERDRQYDERQEAQRAWNEQINNESEQVLEPEIDGVGR</sequence>
<reference evidence="4" key="1">
    <citation type="journal article" date="2020" name="Stud. Mycol.">
        <title>101 Dothideomycetes genomes: a test case for predicting lifestyles and emergence of pathogens.</title>
        <authorList>
            <person name="Haridas S."/>
            <person name="Albert R."/>
            <person name="Binder M."/>
            <person name="Bloem J."/>
            <person name="Labutti K."/>
            <person name="Salamov A."/>
            <person name="Andreopoulos B."/>
            <person name="Baker S."/>
            <person name="Barry K."/>
            <person name="Bills G."/>
            <person name="Bluhm B."/>
            <person name="Cannon C."/>
            <person name="Castanera R."/>
            <person name="Culley D."/>
            <person name="Daum C."/>
            <person name="Ezra D."/>
            <person name="Gonzalez J."/>
            <person name="Henrissat B."/>
            <person name="Kuo A."/>
            <person name="Liang C."/>
            <person name="Lipzen A."/>
            <person name="Lutzoni F."/>
            <person name="Magnuson J."/>
            <person name="Mondo S."/>
            <person name="Nolan M."/>
            <person name="Ohm R."/>
            <person name="Pangilinan J."/>
            <person name="Park H.-J."/>
            <person name="Ramirez L."/>
            <person name="Alfaro M."/>
            <person name="Sun H."/>
            <person name="Tritt A."/>
            <person name="Yoshinaga Y."/>
            <person name="Zwiers L.-H."/>
            <person name="Turgeon B."/>
            <person name="Goodwin S."/>
            <person name="Spatafora J."/>
            <person name="Crous P."/>
            <person name="Grigoriev I."/>
        </authorList>
    </citation>
    <scope>NUCLEOTIDE SEQUENCE</scope>
    <source>
        <strain evidence="4">CBS 279.74</strain>
    </source>
</reference>
<feature type="region of interest" description="Disordered" evidence="3">
    <location>
        <begin position="36"/>
        <end position="99"/>
    </location>
</feature>
<dbReference type="InterPro" id="IPR011990">
    <property type="entry name" value="TPR-like_helical_dom_sf"/>
</dbReference>
<feature type="repeat" description="PPR" evidence="2">
    <location>
        <begin position="534"/>
        <end position="568"/>
    </location>
</feature>
<evidence type="ECO:0000256" key="2">
    <source>
        <dbReference type="PROSITE-ProRule" id="PRU00708"/>
    </source>
</evidence>
<accession>A0A6G1KQN9</accession>
<dbReference type="PANTHER" id="PTHR46128:SF329">
    <property type="entry name" value="MITOCHONDRIAL GROUP I INTRON SPLICING FACTOR DMR1"/>
    <property type="match status" value="1"/>
</dbReference>
<feature type="repeat" description="PPR" evidence="2">
    <location>
        <begin position="827"/>
        <end position="861"/>
    </location>
</feature>
<dbReference type="Gene3D" id="1.25.40.10">
    <property type="entry name" value="Tetratricopeptide repeat domain"/>
    <property type="match status" value="3"/>
</dbReference>
<feature type="compositionally biased region" description="Basic and acidic residues" evidence="3">
    <location>
        <begin position="69"/>
        <end position="93"/>
    </location>
</feature>
<dbReference type="OrthoDB" id="185373at2759"/>
<evidence type="ECO:0000256" key="1">
    <source>
        <dbReference type="ARBA" id="ARBA00007626"/>
    </source>
</evidence>
<comment type="similarity">
    <text evidence="1">Belongs to the PPR family. P subfamily.</text>
</comment>
<proteinExistence type="inferred from homology"/>
<protein>
    <recommendedName>
        <fullName evidence="6">Pentatricopeptide repeat protein</fullName>
    </recommendedName>
</protein>
<evidence type="ECO:0008006" key="6">
    <source>
        <dbReference type="Google" id="ProtNLM"/>
    </source>
</evidence>
<keyword evidence="5" id="KW-1185">Reference proteome</keyword>
<evidence type="ECO:0000313" key="5">
    <source>
        <dbReference type="Proteomes" id="UP000799428"/>
    </source>
</evidence>
<dbReference type="Pfam" id="PF13041">
    <property type="entry name" value="PPR_2"/>
    <property type="match status" value="1"/>
</dbReference>
<feature type="repeat" description="PPR" evidence="2">
    <location>
        <begin position="674"/>
        <end position="708"/>
    </location>
</feature>
<evidence type="ECO:0000256" key="3">
    <source>
        <dbReference type="SAM" id="MobiDB-lite"/>
    </source>
</evidence>
<dbReference type="AlphaFoldDB" id="A0A6G1KQN9"/>
<dbReference type="Pfam" id="PF13812">
    <property type="entry name" value="PPR_3"/>
    <property type="match status" value="1"/>
</dbReference>
<evidence type="ECO:0000313" key="4">
    <source>
        <dbReference type="EMBL" id="KAF2714875.1"/>
    </source>
</evidence>
<dbReference type="InterPro" id="IPR050872">
    <property type="entry name" value="PPR_P_subfamily"/>
</dbReference>